<gene>
    <name evidence="4" type="ORF">SAMN05192546_11015</name>
</gene>
<feature type="compositionally biased region" description="Acidic residues" evidence="1">
    <location>
        <begin position="75"/>
        <end position="92"/>
    </location>
</feature>
<dbReference type="InterPro" id="IPR018551">
    <property type="entry name" value="DUF2007"/>
</dbReference>
<feature type="domain" description="DUF2007" evidence="3">
    <location>
        <begin position="11"/>
        <end position="69"/>
    </location>
</feature>
<evidence type="ECO:0000256" key="2">
    <source>
        <dbReference type="SAM" id="Phobius"/>
    </source>
</evidence>
<evidence type="ECO:0000259" key="3">
    <source>
        <dbReference type="Pfam" id="PF09413"/>
    </source>
</evidence>
<evidence type="ECO:0000256" key="1">
    <source>
        <dbReference type="SAM" id="MobiDB-lite"/>
    </source>
</evidence>
<feature type="region of interest" description="Disordered" evidence="1">
    <location>
        <begin position="72"/>
        <end position="97"/>
    </location>
</feature>
<protein>
    <submittedName>
        <fullName evidence="4">Putative signal transducing protein</fullName>
    </submittedName>
</protein>
<reference evidence="4 5" key="1">
    <citation type="submission" date="2016-10" db="EMBL/GenBank/DDBJ databases">
        <authorList>
            <person name="de Groot N.N."/>
        </authorList>
    </citation>
    <scope>NUCLEOTIDE SEQUENCE [LARGE SCALE GENOMIC DNA]</scope>
    <source>
        <strain evidence="4 5">APO</strain>
    </source>
</reference>
<keyword evidence="2" id="KW-1133">Transmembrane helix</keyword>
<dbReference type="AlphaFoldDB" id="A0A1H3QNQ5"/>
<proteinExistence type="predicted"/>
<organism evidence="4 5">
    <name type="scientific">Tindallia californiensis</name>
    <dbReference type="NCBI Taxonomy" id="159292"/>
    <lineage>
        <taxon>Bacteria</taxon>
        <taxon>Bacillati</taxon>
        <taxon>Bacillota</taxon>
        <taxon>Clostridia</taxon>
        <taxon>Peptostreptococcales</taxon>
        <taxon>Tindalliaceae</taxon>
        <taxon>Tindallia</taxon>
    </lineage>
</organism>
<dbReference type="EMBL" id="FNPV01000010">
    <property type="protein sequence ID" value="SDZ14923.1"/>
    <property type="molecule type" value="Genomic_DNA"/>
</dbReference>
<accession>A0A1H3QNQ5</accession>
<name>A0A1H3QNQ5_9FIRM</name>
<feature type="transmembrane region" description="Helical" evidence="2">
    <location>
        <begin position="102"/>
        <end position="121"/>
    </location>
</feature>
<sequence length="129" mass="14926">MEKEALLTVVSNEIEAGMVESLLAPENIPVLRKQRGAGQYMEIYMGMSMEGVELYVPVESLEKARELIRVQETGEPLEEPQSDEELVQAEEDQEKKRRRRSWIILLLVFPGILWLLIHHLGNLLRILFQ</sequence>
<dbReference type="Proteomes" id="UP000199230">
    <property type="component" value="Unassembled WGS sequence"/>
</dbReference>
<evidence type="ECO:0000313" key="4">
    <source>
        <dbReference type="EMBL" id="SDZ14923.1"/>
    </source>
</evidence>
<keyword evidence="2" id="KW-0812">Transmembrane</keyword>
<dbReference type="Pfam" id="PF09413">
    <property type="entry name" value="DUF2007"/>
    <property type="match status" value="1"/>
</dbReference>
<dbReference type="RefSeq" id="WP_176968410.1">
    <property type="nucleotide sequence ID" value="NZ_FNPV01000010.1"/>
</dbReference>
<keyword evidence="2" id="KW-0472">Membrane</keyword>
<keyword evidence="5" id="KW-1185">Reference proteome</keyword>
<evidence type="ECO:0000313" key="5">
    <source>
        <dbReference type="Proteomes" id="UP000199230"/>
    </source>
</evidence>
<dbReference type="STRING" id="159292.SAMN05192546_11015"/>